<dbReference type="InterPro" id="IPR039551">
    <property type="entry name" value="Cho/carn_acyl_trans"/>
</dbReference>
<dbReference type="Proteomes" id="UP001208570">
    <property type="component" value="Unassembled WGS sequence"/>
</dbReference>
<dbReference type="SUPFAM" id="SSF52777">
    <property type="entry name" value="CoA-dependent acyltransferases"/>
    <property type="match status" value="1"/>
</dbReference>
<dbReference type="PANTHER" id="PTHR22589">
    <property type="entry name" value="CARNITINE O-ACYLTRANSFERASE"/>
    <property type="match status" value="1"/>
</dbReference>
<evidence type="ECO:0000313" key="4">
    <source>
        <dbReference type="Proteomes" id="UP001208570"/>
    </source>
</evidence>
<organism evidence="3 4">
    <name type="scientific">Paralvinella palmiformis</name>
    <dbReference type="NCBI Taxonomy" id="53620"/>
    <lineage>
        <taxon>Eukaryota</taxon>
        <taxon>Metazoa</taxon>
        <taxon>Spiralia</taxon>
        <taxon>Lophotrochozoa</taxon>
        <taxon>Annelida</taxon>
        <taxon>Polychaeta</taxon>
        <taxon>Sedentaria</taxon>
        <taxon>Canalipalpata</taxon>
        <taxon>Terebellida</taxon>
        <taxon>Terebelliformia</taxon>
        <taxon>Alvinellidae</taxon>
        <taxon>Paralvinella</taxon>
    </lineage>
</organism>
<dbReference type="AlphaFoldDB" id="A0AAD9MWN2"/>
<dbReference type="GO" id="GO:0004092">
    <property type="term" value="F:carnitine O-acetyltransferase activity"/>
    <property type="evidence" value="ECO:0007669"/>
    <property type="project" value="TreeGrafter"/>
</dbReference>
<dbReference type="GO" id="GO:0005777">
    <property type="term" value="C:peroxisome"/>
    <property type="evidence" value="ECO:0007669"/>
    <property type="project" value="TreeGrafter"/>
</dbReference>
<reference evidence="3" key="1">
    <citation type="journal article" date="2023" name="Mol. Biol. Evol.">
        <title>Third-Generation Sequencing Reveals the Adaptive Role of the Epigenome in Three Deep-Sea Polychaetes.</title>
        <authorList>
            <person name="Perez M."/>
            <person name="Aroh O."/>
            <person name="Sun Y."/>
            <person name="Lan Y."/>
            <person name="Juniper S.K."/>
            <person name="Young C.R."/>
            <person name="Angers B."/>
            <person name="Qian P.Y."/>
        </authorList>
    </citation>
    <scope>NUCLEOTIDE SEQUENCE</scope>
    <source>
        <strain evidence="3">P08H-3</strain>
    </source>
</reference>
<feature type="non-terminal residue" evidence="3">
    <location>
        <position position="1"/>
    </location>
</feature>
<name>A0AAD9MWN2_9ANNE</name>
<dbReference type="InterPro" id="IPR000542">
    <property type="entry name" value="Carn_acyl_trans"/>
</dbReference>
<dbReference type="InterPro" id="IPR023213">
    <property type="entry name" value="CAT-like_dom_sf"/>
</dbReference>
<feature type="domain" description="Choline/carnitine acyltransferase" evidence="2">
    <location>
        <begin position="4"/>
        <end position="86"/>
    </location>
</feature>
<gene>
    <name evidence="3" type="ORF">LSH36_599g00000</name>
</gene>
<comment type="caution">
    <text evidence="3">The sequence shown here is derived from an EMBL/GenBank/DDBJ whole genome shotgun (WGS) entry which is preliminary data.</text>
</comment>
<feature type="domain" description="Choline/carnitine acyltransferase" evidence="2">
    <location>
        <begin position="90"/>
        <end position="196"/>
    </location>
</feature>
<sequence>EKDTQESSPAPGVTLPIRLDFVLSPDVSDMMISSCQALDSTIQDLDLIGFIFDIFGKNIPKANKLSPDAFIQVALQLAYYRMYGQSQQLHLRESTEVIKGQGIDRHFLGLKLIALENGIDLSKLLTDPVFESSCYWQLSTSQVPTKSENILCFAPVVPDGYGVCYNPMEKSMLFAVSAWNSCPDTNAAKLYSHLKEALIDAQDILMQSQNSNL</sequence>
<dbReference type="EMBL" id="JAODUP010000599">
    <property type="protein sequence ID" value="KAK2146561.1"/>
    <property type="molecule type" value="Genomic_DNA"/>
</dbReference>
<keyword evidence="4" id="KW-1185">Reference proteome</keyword>
<protein>
    <recommendedName>
        <fullName evidence="2">Choline/carnitine acyltransferase domain-containing protein</fullName>
    </recommendedName>
</protein>
<evidence type="ECO:0000313" key="3">
    <source>
        <dbReference type="EMBL" id="KAK2146561.1"/>
    </source>
</evidence>
<accession>A0AAD9MWN2</accession>
<evidence type="ECO:0000259" key="2">
    <source>
        <dbReference type="Pfam" id="PF00755"/>
    </source>
</evidence>
<dbReference type="Pfam" id="PF00755">
    <property type="entry name" value="Carn_acyltransf"/>
    <property type="match status" value="2"/>
</dbReference>
<proteinExistence type="inferred from homology"/>
<comment type="similarity">
    <text evidence="1">Belongs to the carnitine/choline acetyltransferase family.</text>
</comment>
<dbReference type="Gene3D" id="3.30.559.10">
    <property type="entry name" value="Chloramphenicol acetyltransferase-like domain"/>
    <property type="match status" value="2"/>
</dbReference>
<evidence type="ECO:0000256" key="1">
    <source>
        <dbReference type="ARBA" id="ARBA00005232"/>
    </source>
</evidence>
<dbReference type="PANTHER" id="PTHR22589:SF103">
    <property type="entry name" value="CARNITINE O-ACETYL-TRANSFERASE, ISOFORM A-RELATED"/>
    <property type="match status" value="1"/>
</dbReference>
<dbReference type="GO" id="GO:0019254">
    <property type="term" value="P:carnitine metabolic process, CoA-linked"/>
    <property type="evidence" value="ECO:0007669"/>
    <property type="project" value="TreeGrafter"/>
</dbReference>